<accession>A0A6G1DYL6</accession>
<sequence>MKEKQMATALPSSSPPRRRSSAANGSGPGSLLLATVGLVDAGSNELDEAAGDGDGNGNGELSVTRAKVEVATVSPSKSSHCRRARRWLQRRSRMGEEGRLQRRLRTRVGYAGSKRHSSGSRRE</sequence>
<dbReference type="AlphaFoldDB" id="A0A6G1DYL6"/>
<evidence type="ECO:0000256" key="1">
    <source>
        <dbReference type="SAM" id="MobiDB-lite"/>
    </source>
</evidence>
<gene>
    <name evidence="2" type="ORF">E2562_011607</name>
</gene>
<proteinExistence type="predicted"/>
<protein>
    <recommendedName>
        <fullName evidence="4">DUF834 domain-containing protein</fullName>
    </recommendedName>
</protein>
<feature type="region of interest" description="Disordered" evidence="1">
    <location>
        <begin position="1"/>
        <end position="30"/>
    </location>
</feature>
<dbReference type="Proteomes" id="UP000479710">
    <property type="component" value="Unassembled WGS sequence"/>
</dbReference>
<organism evidence="2 3">
    <name type="scientific">Oryza meyeriana var. granulata</name>
    <dbReference type="NCBI Taxonomy" id="110450"/>
    <lineage>
        <taxon>Eukaryota</taxon>
        <taxon>Viridiplantae</taxon>
        <taxon>Streptophyta</taxon>
        <taxon>Embryophyta</taxon>
        <taxon>Tracheophyta</taxon>
        <taxon>Spermatophyta</taxon>
        <taxon>Magnoliopsida</taxon>
        <taxon>Liliopsida</taxon>
        <taxon>Poales</taxon>
        <taxon>Poaceae</taxon>
        <taxon>BOP clade</taxon>
        <taxon>Oryzoideae</taxon>
        <taxon>Oryzeae</taxon>
        <taxon>Oryzinae</taxon>
        <taxon>Oryza</taxon>
        <taxon>Oryza meyeriana</taxon>
    </lineage>
</organism>
<keyword evidence="3" id="KW-1185">Reference proteome</keyword>
<evidence type="ECO:0008006" key="4">
    <source>
        <dbReference type="Google" id="ProtNLM"/>
    </source>
</evidence>
<name>A0A6G1DYL6_9ORYZ</name>
<reference evidence="2 3" key="1">
    <citation type="submission" date="2019-11" db="EMBL/GenBank/DDBJ databases">
        <title>Whole genome sequence of Oryza granulata.</title>
        <authorList>
            <person name="Li W."/>
        </authorList>
    </citation>
    <scope>NUCLEOTIDE SEQUENCE [LARGE SCALE GENOMIC DNA]</scope>
    <source>
        <strain evidence="3">cv. Menghai</strain>
        <tissue evidence="2">Leaf</tissue>
    </source>
</reference>
<dbReference type="EMBL" id="SPHZ02000005">
    <property type="protein sequence ID" value="KAF0916773.1"/>
    <property type="molecule type" value="Genomic_DNA"/>
</dbReference>
<feature type="region of interest" description="Disordered" evidence="1">
    <location>
        <begin position="92"/>
        <end position="123"/>
    </location>
</feature>
<evidence type="ECO:0000313" key="2">
    <source>
        <dbReference type="EMBL" id="KAF0916773.1"/>
    </source>
</evidence>
<feature type="region of interest" description="Disordered" evidence="1">
    <location>
        <begin position="44"/>
        <end position="63"/>
    </location>
</feature>
<feature type="compositionally biased region" description="Basic residues" evidence="1">
    <location>
        <begin position="113"/>
        <end position="123"/>
    </location>
</feature>
<feature type="compositionally biased region" description="Low complexity" evidence="1">
    <location>
        <begin position="21"/>
        <end position="30"/>
    </location>
</feature>
<evidence type="ECO:0000313" key="3">
    <source>
        <dbReference type="Proteomes" id="UP000479710"/>
    </source>
</evidence>
<comment type="caution">
    <text evidence="2">The sequence shown here is derived from an EMBL/GenBank/DDBJ whole genome shotgun (WGS) entry which is preliminary data.</text>
</comment>